<feature type="transmembrane region" description="Helical" evidence="1">
    <location>
        <begin position="42"/>
        <end position="60"/>
    </location>
</feature>
<comment type="caution">
    <text evidence="3">The sequence shown here is derived from an EMBL/GenBank/DDBJ whole genome shotgun (WGS) entry which is preliminary data.</text>
</comment>
<keyword evidence="1" id="KW-0472">Membrane</keyword>
<keyword evidence="1" id="KW-0812">Transmembrane</keyword>
<evidence type="ECO:0000313" key="4">
    <source>
        <dbReference type="Proteomes" id="UP000198287"/>
    </source>
</evidence>
<sequence>MVIYTIAWPTLLLSLWRLCRMAGTEPSRLERQRDKTKISRRILSLLSFATFSLSVIFYLGHFPSLPTRPLPLYVFWLVVLVHLAIYKAFELHQMYKATQEIHLQLPSILQNVGRNTPRFRHSPPFITLLQSLNPLRYYEPPIAAQPPRIRSTPTLTLPPAPIPCAPPPGVSTFPDAPFQYPPSRRYEEVANLPNSTLCQTHRAVIALIPRDNGGTNAVVVLRGVEVNIGGFEPGTSPIFEVSPNNGENSTIRLYLCERDSESDIVLPPPTYTEATSGVGKDLFPQVSMSTI</sequence>
<dbReference type="AlphaFoldDB" id="A0A226D9W1"/>
<feature type="transmembrane region" description="Helical" evidence="1">
    <location>
        <begin position="72"/>
        <end position="89"/>
    </location>
</feature>
<dbReference type="Proteomes" id="UP000198287">
    <property type="component" value="Unassembled WGS sequence"/>
</dbReference>
<keyword evidence="2" id="KW-0732">Signal</keyword>
<keyword evidence="1" id="KW-1133">Transmembrane helix</keyword>
<proteinExistence type="predicted"/>
<reference evidence="3 4" key="1">
    <citation type="submission" date="2015-12" db="EMBL/GenBank/DDBJ databases">
        <title>The genome of Folsomia candida.</title>
        <authorList>
            <person name="Faddeeva A."/>
            <person name="Derks M.F."/>
            <person name="Anvar Y."/>
            <person name="Smit S."/>
            <person name="Van Straalen N."/>
            <person name="Roelofs D."/>
        </authorList>
    </citation>
    <scope>NUCLEOTIDE SEQUENCE [LARGE SCALE GENOMIC DNA]</scope>
    <source>
        <strain evidence="3 4">VU population</strain>
        <tissue evidence="3">Whole body</tissue>
    </source>
</reference>
<gene>
    <name evidence="3" type="ORF">Fcan01_23724</name>
</gene>
<name>A0A226D9W1_FOLCA</name>
<accession>A0A226D9W1</accession>
<protein>
    <submittedName>
        <fullName evidence="3">Uncharacterized protein</fullName>
    </submittedName>
</protein>
<dbReference type="EMBL" id="LNIX01000029">
    <property type="protein sequence ID" value="OXA41411.1"/>
    <property type="molecule type" value="Genomic_DNA"/>
</dbReference>
<organism evidence="3 4">
    <name type="scientific">Folsomia candida</name>
    <name type="common">Springtail</name>
    <dbReference type="NCBI Taxonomy" id="158441"/>
    <lineage>
        <taxon>Eukaryota</taxon>
        <taxon>Metazoa</taxon>
        <taxon>Ecdysozoa</taxon>
        <taxon>Arthropoda</taxon>
        <taxon>Hexapoda</taxon>
        <taxon>Collembola</taxon>
        <taxon>Entomobryomorpha</taxon>
        <taxon>Isotomoidea</taxon>
        <taxon>Isotomidae</taxon>
        <taxon>Proisotominae</taxon>
        <taxon>Folsomia</taxon>
    </lineage>
</organism>
<feature type="signal peptide" evidence="2">
    <location>
        <begin position="1"/>
        <end position="21"/>
    </location>
</feature>
<feature type="chain" id="PRO_5013053411" evidence="2">
    <location>
        <begin position="22"/>
        <end position="291"/>
    </location>
</feature>
<evidence type="ECO:0000256" key="2">
    <source>
        <dbReference type="SAM" id="SignalP"/>
    </source>
</evidence>
<evidence type="ECO:0000256" key="1">
    <source>
        <dbReference type="SAM" id="Phobius"/>
    </source>
</evidence>
<evidence type="ECO:0000313" key="3">
    <source>
        <dbReference type="EMBL" id="OXA41411.1"/>
    </source>
</evidence>
<keyword evidence="4" id="KW-1185">Reference proteome</keyword>